<sequence length="763" mass="81426">MIDNKGTVKTAINNRVTYGAPPATPLEGDVWFDTAATPIEIKIWDDNVWRPINDADYDPENETNTAFSVVTVSGIDYLRITDAKGSLDVPLSSISQPHTGTPGSVFFAGTDGKPTENNSQLFWDATNTRLFIGPRATNDINNELNVGGSTRTSGLNNSDGTEGLPSYRFTNDKNTGMYTPDSDILAFTTAGIEALRIDDDQQVNANYNLSVVGAYKDSSGDSGTNGQILSSTATGTNWVNASINTDDQKIDVYALNADGKNLDLSLESDAETTKQTDLSALNIAGDVTGTLAASKVEKIQNIAVSNTVPTNGQILTYDTTASEWQPKVATNWNITGNIGTTASQFLGTIDDVRMQIRSNNLPMLEFGRRATLGLVTGNADYTNANQPLVHLNGDGNISALQFAASGAGYYKPMFFTTTNGSFRLKGSSGNTDLFEIGSAGPTNDGRLELIIGDDGSEPIIFKSYNYRNSGFHKELFRVQGNEDSEFAKTRFGININPAPVAVDDTYNTTAYGNTANSTFQVNGSVSKSIVTTSAALTLDEDHHTIVLGGNHTITLPTANTCEGRIYVIKNPNTYATSISGYVNEQGVTGIATVNSTSTLWLQSDGTNWQQISNKSSASTGKSLFSVTTTAAIPINGVSIPSAGVWYNLDFALPSTTINVQAGDIIDVRVSISEELSFYNQMGDLLRLYVNTPSLVGSPTMIETLFAGGLNNNYVAAATLSQMFTVTGNGTLTMGIQVKFVNTSSRLISSSDSGIGALQVIIYR</sequence>
<evidence type="ECO:0000313" key="2">
    <source>
        <dbReference type="Proteomes" id="UP000247345"/>
    </source>
</evidence>
<dbReference type="AlphaFoldDB" id="A0A2P6CEH9"/>
<keyword evidence="2" id="KW-1185">Reference proteome</keyword>
<dbReference type="EMBL" id="MSCK01000001">
    <property type="protein sequence ID" value="PQJ73286.1"/>
    <property type="molecule type" value="Genomic_DNA"/>
</dbReference>
<organism evidence="1 2">
    <name type="scientific">Polaribacter butkevichii</name>
    <dbReference type="NCBI Taxonomy" id="218490"/>
    <lineage>
        <taxon>Bacteria</taxon>
        <taxon>Pseudomonadati</taxon>
        <taxon>Bacteroidota</taxon>
        <taxon>Flavobacteriia</taxon>
        <taxon>Flavobacteriales</taxon>
        <taxon>Flavobacteriaceae</taxon>
    </lineage>
</organism>
<dbReference type="RefSeq" id="WP_105048949.1">
    <property type="nucleotide sequence ID" value="NZ_CP150661.1"/>
</dbReference>
<accession>A0A2P6CEH9</accession>
<protein>
    <recommendedName>
        <fullName evidence="3">Tail fiber protein</fullName>
    </recommendedName>
</protein>
<name>A0A2P6CEH9_9FLAO</name>
<reference evidence="1 2" key="1">
    <citation type="submission" date="2016-12" db="EMBL/GenBank/DDBJ databases">
        <title>Trade-off between light-utilization and light-protection in marine flavobacteria.</title>
        <authorList>
            <person name="Kumagai Y."/>
            <person name="Yoshizawa S."/>
            <person name="Kogure K."/>
            <person name="Iwasaki W."/>
        </authorList>
    </citation>
    <scope>NUCLEOTIDE SEQUENCE [LARGE SCALE GENOMIC DNA]</scope>
    <source>
        <strain evidence="1 2">KCTC 12100</strain>
    </source>
</reference>
<proteinExistence type="predicted"/>
<dbReference type="Proteomes" id="UP000247345">
    <property type="component" value="Unassembled WGS sequence"/>
</dbReference>
<comment type="caution">
    <text evidence="1">The sequence shown here is derived from an EMBL/GenBank/DDBJ whole genome shotgun (WGS) entry which is preliminary data.</text>
</comment>
<gene>
    <name evidence="1" type="ORF">BTO14_08435</name>
</gene>
<evidence type="ECO:0000313" key="1">
    <source>
        <dbReference type="EMBL" id="PQJ73286.1"/>
    </source>
</evidence>
<evidence type="ECO:0008006" key="3">
    <source>
        <dbReference type="Google" id="ProtNLM"/>
    </source>
</evidence>
<dbReference type="OrthoDB" id="1396884at2"/>